<dbReference type="EMBL" id="HAEJ01008463">
    <property type="protein sequence ID" value="SBS48920.1"/>
    <property type="molecule type" value="Transcribed_RNA"/>
</dbReference>
<dbReference type="AlphaFoldDB" id="A0A1A8ULG1"/>
<organism evidence="2">
    <name type="scientific">Nothobranchius furzeri</name>
    <name type="common">Turquoise killifish</name>
    <dbReference type="NCBI Taxonomy" id="105023"/>
    <lineage>
        <taxon>Eukaryota</taxon>
        <taxon>Metazoa</taxon>
        <taxon>Chordata</taxon>
        <taxon>Craniata</taxon>
        <taxon>Vertebrata</taxon>
        <taxon>Euteleostomi</taxon>
        <taxon>Actinopterygii</taxon>
        <taxon>Neopterygii</taxon>
        <taxon>Teleostei</taxon>
        <taxon>Neoteleostei</taxon>
        <taxon>Acanthomorphata</taxon>
        <taxon>Ovalentaria</taxon>
        <taxon>Atherinomorphae</taxon>
        <taxon>Cyprinodontiformes</taxon>
        <taxon>Nothobranchiidae</taxon>
        <taxon>Nothobranchius</taxon>
    </lineage>
</organism>
<feature type="non-terminal residue" evidence="2">
    <location>
        <position position="1"/>
    </location>
</feature>
<evidence type="ECO:0000256" key="1">
    <source>
        <dbReference type="SAM" id="MobiDB-lite"/>
    </source>
</evidence>
<protein>
    <submittedName>
        <fullName evidence="2">Uncharacterized protein</fullName>
    </submittedName>
</protein>
<feature type="non-terminal residue" evidence="2">
    <location>
        <position position="192"/>
    </location>
</feature>
<evidence type="ECO:0000313" key="2">
    <source>
        <dbReference type="EMBL" id="SBS48920.1"/>
    </source>
</evidence>
<feature type="compositionally biased region" description="Basic and acidic residues" evidence="1">
    <location>
        <begin position="166"/>
        <end position="183"/>
    </location>
</feature>
<name>A0A1A8ULG1_NOTFU</name>
<gene>
    <name evidence="2" type="primary">Nfu_g_1_013871</name>
</gene>
<proteinExistence type="predicted"/>
<reference evidence="2" key="2">
    <citation type="submission" date="2016-06" db="EMBL/GenBank/DDBJ databases">
        <title>The genome of a short-lived fish provides insights into sex chromosome evolution and the genetic control of aging.</title>
        <authorList>
            <person name="Reichwald K."/>
            <person name="Felder M."/>
            <person name="Petzold A."/>
            <person name="Koch P."/>
            <person name="Groth M."/>
            <person name="Platzer M."/>
        </authorList>
    </citation>
    <scope>NUCLEOTIDE SEQUENCE</scope>
    <source>
        <tissue evidence="2">Brain</tissue>
    </source>
</reference>
<sequence length="192" mass="20991">PLPLPFYPFSPSELVQLHHTLNECPSFSFFPLSVYVTKHESGLCAPSARLPPPPPPPAIVSSPLFGKKKRSFGCNGCSTGEAVAMVAMVVAAAGRRGRMVTCWTTFLCSCGGWCRVGRWRAEQDHHCIAGHHEWSFVRWPAVSASLCCSFREKGRKTLKKNPFPCDRPKAPAWDDVRDGEKSGFQESGAAGS</sequence>
<reference evidence="2" key="1">
    <citation type="submission" date="2016-05" db="EMBL/GenBank/DDBJ databases">
        <authorList>
            <person name="Lavstsen T."/>
            <person name="Jespersen J.S."/>
        </authorList>
    </citation>
    <scope>NUCLEOTIDE SEQUENCE</scope>
    <source>
        <tissue evidence="2">Brain</tissue>
    </source>
</reference>
<feature type="region of interest" description="Disordered" evidence="1">
    <location>
        <begin position="161"/>
        <end position="192"/>
    </location>
</feature>
<accession>A0A1A8ULG1</accession>